<protein>
    <recommendedName>
        <fullName evidence="3">Enterochelin esterase N-terminal domain-containing protein</fullName>
    </recommendedName>
</protein>
<dbReference type="RefSeq" id="WP_344418039.1">
    <property type="nucleotide sequence ID" value="NZ_BAAAQK010000009.1"/>
</dbReference>
<organism evidence="1 2">
    <name type="scientific">Pseudonocardia ailaonensis</name>
    <dbReference type="NCBI Taxonomy" id="367279"/>
    <lineage>
        <taxon>Bacteria</taxon>
        <taxon>Bacillati</taxon>
        <taxon>Actinomycetota</taxon>
        <taxon>Actinomycetes</taxon>
        <taxon>Pseudonocardiales</taxon>
        <taxon>Pseudonocardiaceae</taxon>
        <taxon>Pseudonocardia</taxon>
    </lineage>
</organism>
<reference evidence="1 2" key="1">
    <citation type="journal article" date="2019" name="Int. J. Syst. Evol. Microbiol.">
        <title>The Global Catalogue of Microorganisms (GCM) 10K type strain sequencing project: providing services to taxonomists for standard genome sequencing and annotation.</title>
        <authorList>
            <consortium name="The Broad Institute Genomics Platform"/>
            <consortium name="The Broad Institute Genome Sequencing Center for Infectious Disease"/>
            <person name="Wu L."/>
            <person name="Ma J."/>
        </authorList>
    </citation>
    <scope>NUCLEOTIDE SEQUENCE [LARGE SCALE GENOMIC DNA]</scope>
    <source>
        <strain evidence="1 2">JCM 16009</strain>
    </source>
</reference>
<dbReference type="Proteomes" id="UP001500449">
    <property type="component" value="Unassembled WGS sequence"/>
</dbReference>
<gene>
    <name evidence="1" type="ORF">GCM10009836_35840</name>
</gene>
<dbReference type="InterPro" id="IPR029058">
    <property type="entry name" value="AB_hydrolase_fold"/>
</dbReference>
<evidence type="ECO:0000313" key="1">
    <source>
        <dbReference type="EMBL" id="GAA1852573.1"/>
    </source>
</evidence>
<dbReference type="Pfam" id="PF00756">
    <property type="entry name" value="Esterase"/>
    <property type="match status" value="1"/>
</dbReference>
<comment type="caution">
    <text evidence="1">The sequence shown here is derived from an EMBL/GenBank/DDBJ whole genome shotgun (WGS) entry which is preliminary data.</text>
</comment>
<dbReference type="InterPro" id="IPR000801">
    <property type="entry name" value="Esterase-like"/>
</dbReference>
<dbReference type="Gene3D" id="3.40.50.1820">
    <property type="entry name" value="alpha/beta hydrolase"/>
    <property type="match status" value="1"/>
</dbReference>
<proteinExistence type="predicted"/>
<evidence type="ECO:0000313" key="2">
    <source>
        <dbReference type="Proteomes" id="UP001500449"/>
    </source>
</evidence>
<evidence type="ECO:0008006" key="3">
    <source>
        <dbReference type="Google" id="ProtNLM"/>
    </source>
</evidence>
<accession>A0ABN2N5D0</accession>
<name>A0ABN2N5D0_9PSEU</name>
<dbReference type="PANTHER" id="PTHR48098:SF3">
    <property type="entry name" value="IRON(III) ENTEROBACTIN ESTERASE"/>
    <property type="match status" value="1"/>
</dbReference>
<dbReference type="EMBL" id="BAAAQK010000009">
    <property type="protein sequence ID" value="GAA1852573.1"/>
    <property type="molecule type" value="Genomic_DNA"/>
</dbReference>
<dbReference type="InterPro" id="IPR050583">
    <property type="entry name" value="Mycobacterial_A85_antigen"/>
</dbReference>
<dbReference type="PANTHER" id="PTHR48098">
    <property type="entry name" value="ENTEROCHELIN ESTERASE-RELATED"/>
    <property type="match status" value="1"/>
</dbReference>
<dbReference type="SUPFAM" id="SSF53474">
    <property type="entry name" value="alpha/beta-Hydrolases"/>
    <property type="match status" value="1"/>
</dbReference>
<keyword evidence="2" id="KW-1185">Reference proteome</keyword>
<sequence length="417" mass="44922">MTVTHSRIAQFVSETATDPQRARDALSADLHAAGGPLVERVSPTEVDVTFVHLADEDDVQLRTALLRTSPPLLSLPMETVADGVHALTVRAASDAAVSYCFLYSPPSAGETMAEMMALYTDPEAARRFQTDLEASSRLDLFNPAEMQRDIDFGTGHARDSVLVLPDSTYDPQAVSTTTPELDELELDGRRISVYQPRGARRDDVLPLVVLVDGEVLLRGGFEHRLDHAIETGAIPPVRCVLWHNRTLTSRMLEMACDEALADELADGLLPLLQKRYGIPADRAQRVIGGFSMGGLAAVHTAFTRPDAFGSALPMSGVLWFTPDPATEAGGWLTRQIAAAPGGDTRFYLTVGSLEDIPVNAPGVPEGTTWVTAVSDLHDTLRAKGYDVRGFSQIPSGHEFINTVQAIALGLPALLTTS</sequence>